<dbReference type="Gene3D" id="3.20.20.10">
    <property type="entry name" value="Alanine racemase"/>
    <property type="match status" value="1"/>
</dbReference>
<evidence type="ECO:0000256" key="3">
    <source>
        <dbReference type="PIRSR" id="PIRSR004848-1"/>
    </source>
</evidence>
<evidence type="ECO:0000256" key="4">
    <source>
        <dbReference type="RuleBase" id="RU004514"/>
    </source>
</evidence>
<evidence type="ECO:0000259" key="5">
    <source>
        <dbReference type="Pfam" id="PF01168"/>
    </source>
</evidence>
<dbReference type="AlphaFoldDB" id="A0A1F6V2X5"/>
<evidence type="ECO:0000256" key="1">
    <source>
        <dbReference type="ARBA" id="ARBA00022898"/>
    </source>
</evidence>
<dbReference type="InterPro" id="IPR011078">
    <property type="entry name" value="PyrdxlP_homeostasis"/>
</dbReference>
<dbReference type="PANTHER" id="PTHR10146">
    <property type="entry name" value="PROLINE SYNTHETASE CO-TRANSCRIBED BACTERIAL HOMOLOG PROTEIN"/>
    <property type="match status" value="1"/>
</dbReference>
<dbReference type="CDD" id="cd00635">
    <property type="entry name" value="PLPDE_III_YBL036c_like"/>
    <property type="match status" value="1"/>
</dbReference>
<comment type="similarity">
    <text evidence="2 4">Belongs to the pyridoxal phosphate-binding protein YggS/PROSC family.</text>
</comment>
<comment type="function">
    <text evidence="2">Pyridoxal 5'-phosphate (PLP)-binding protein, which is involved in PLP homeostasis.</text>
</comment>
<dbReference type="PIRSF" id="PIRSF004848">
    <property type="entry name" value="YBL036c_PLPDEIII"/>
    <property type="match status" value="1"/>
</dbReference>
<organism evidence="6 7">
    <name type="scientific">Candidatus Muproteobacteria bacterium RBG_16_60_9</name>
    <dbReference type="NCBI Taxonomy" id="1817755"/>
    <lineage>
        <taxon>Bacteria</taxon>
        <taxon>Pseudomonadati</taxon>
        <taxon>Pseudomonadota</taxon>
        <taxon>Candidatus Muproteobacteria</taxon>
    </lineage>
</organism>
<evidence type="ECO:0000313" key="7">
    <source>
        <dbReference type="Proteomes" id="UP000179076"/>
    </source>
</evidence>
<dbReference type="HAMAP" id="MF_02087">
    <property type="entry name" value="PLP_homeostasis"/>
    <property type="match status" value="1"/>
</dbReference>
<accession>A0A1F6V2X5</accession>
<feature type="modified residue" description="N6-(pyridoxal phosphate)lysine" evidence="2 3">
    <location>
        <position position="36"/>
    </location>
</feature>
<dbReference type="InterPro" id="IPR029066">
    <property type="entry name" value="PLP-binding_barrel"/>
</dbReference>
<reference evidence="6 7" key="1">
    <citation type="journal article" date="2016" name="Nat. Commun.">
        <title>Thousands of microbial genomes shed light on interconnected biogeochemical processes in an aquifer system.</title>
        <authorList>
            <person name="Anantharaman K."/>
            <person name="Brown C.T."/>
            <person name="Hug L.A."/>
            <person name="Sharon I."/>
            <person name="Castelle C.J."/>
            <person name="Probst A.J."/>
            <person name="Thomas B.C."/>
            <person name="Singh A."/>
            <person name="Wilkins M.J."/>
            <person name="Karaoz U."/>
            <person name="Brodie E.L."/>
            <person name="Williams K.H."/>
            <person name="Hubbard S.S."/>
            <person name="Banfield J.F."/>
        </authorList>
    </citation>
    <scope>NUCLEOTIDE SEQUENCE [LARGE SCALE GENOMIC DNA]</scope>
</reference>
<evidence type="ECO:0000256" key="2">
    <source>
        <dbReference type="HAMAP-Rule" id="MF_02087"/>
    </source>
</evidence>
<dbReference type="FunFam" id="3.20.20.10:FF:000018">
    <property type="entry name" value="Pyridoxal phosphate homeostasis protein"/>
    <property type="match status" value="1"/>
</dbReference>
<dbReference type="Pfam" id="PF01168">
    <property type="entry name" value="Ala_racemase_N"/>
    <property type="match status" value="1"/>
</dbReference>
<comment type="cofactor">
    <cofactor evidence="3">
        <name>pyridoxal 5'-phosphate</name>
        <dbReference type="ChEBI" id="CHEBI:597326"/>
    </cofactor>
</comment>
<proteinExistence type="inferred from homology"/>
<dbReference type="NCBIfam" id="TIGR00044">
    <property type="entry name" value="YggS family pyridoxal phosphate-dependent enzyme"/>
    <property type="match status" value="1"/>
</dbReference>
<keyword evidence="1 2" id="KW-0663">Pyridoxal phosphate</keyword>
<dbReference type="Proteomes" id="UP000179076">
    <property type="component" value="Unassembled WGS sequence"/>
</dbReference>
<gene>
    <name evidence="6" type="ORF">A2W18_12410</name>
</gene>
<name>A0A1F6V2X5_9PROT</name>
<dbReference type="InterPro" id="IPR001608">
    <property type="entry name" value="Ala_racemase_N"/>
</dbReference>
<sequence>MTPIAFNLARLRDEIASAARSVHRDPADIQLIAVSKTYPITSIEAALDAGQHAFGENMAQEALPKITHFKSRDVEWHFIGHLQSNKAKSVAGNFSWLHSLDSLALAQRLDRLAQAQQATLNVLVEVNVTQDPRKHGVAVQAVAPLIEQLLAHDLPQIKLRGLMTIGPYPAAEADIRRTYAALRDLRDSCQRRFALSAFDQLSMGMSGDYIEAVKEGATMLRIGTAIFGERDYK</sequence>
<dbReference type="PANTHER" id="PTHR10146:SF14">
    <property type="entry name" value="PYRIDOXAL PHOSPHATE HOMEOSTASIS PROTEIN"/>
    <property type="match status" value="1"/>
</dbReference>
<feature type="domain" description="Alanine racemase N-terminal" evidence="5">
    <location>
        <begin position="7"/>
        <end position="230"/>
    </location>
</feature>
<evidence type="ECO:0000313" key="6">
    <source>
        <dbReference type="EMBL" id="OGI63978.1"/>
    </source>
</evidence>
<dbReference type="PROSITE" id="PS01211">
    <property type="entry name" value="UPF0001"/>
    <property type="match status" value="1"/>
</dbReference>
<dbReference type="SUPFAM" id="SSF51419">
    <property type="entry name" value="PLP-binding barrel"/>
    <property type="match status" value="1"/>
</dbReference>
<protein>
    <recommendedName>
        <fullName evidence="2">Pyridoxal phosphate homeostasis protein</fullName>
        <shortName evidence="2">PLP homeostasis protein</shortName>
    </recommendedName>
</protein>
<dbReference type="EMBL" id="MFSP01000144">
    <property type="protein sequence ID" value="OGI63978.1"/>
    <property type="molecule type" value="Genomic_DNA"/>
</dbReference>
<dbReference type="GO" id="GO:0030170">
    <property type="term" value="F:pyridoxal phosphate binding"/>
    <property type="evidence" value="ECO:0007669"/>
    <property type="project" value="UniProtKB-UniRule"/>
</dbReference>
<comment type="caution">
    <text evidence="6">The sequence shown here is derived from an EMBL/GenBank/DDBJ whole genome shotgun (WGS) entry which is preliminary data.</text>
</comment>